<dbReference type="AlphaFoldDB" id="A4CMI8"/>
<reference evidence="2 3" key="1">
    <citation type="journal article" date="2009" name="J. Bacteriol.">
        <title>Complete genome sequence of Robiginitalea biformata HTCC2501.</title>
        <authorList>
            <person name="Oh H.M."/>
            <person name="Giovannoni S.J."/>
            <person name="Lee K."/>
            <person name="Ferriera S."/>
            <person name="Johnson J."/>
            <person name="Cho J.C."/>
        </authorList>
    </citation>
    <scope>NUCLEOTIDE SEQUENCE [LARGE SCALE GENOMIC DNA]</scope>
    <source>
        <strain evidence="3">ATCC BAA-864 / HTCC2501 / KCTC 12146</strain>
    </source>
</reference>
<keyword evidence="3" id="KW-1185">Reference proteome</keyword>
<proteinExistence type="predicted"/>
<protein>
    <submittedName>
        <fullName evidence="2">Uncharacterized protein</fullName>
    </submittedName>
</protein>
<dbReference type="Proteomes" id="UP000009049">
    <property type="component" value="Chromosome"/>
</dbReference>
<dbReference type="STRING" id="313596.RB2501_11157"/>
<gene>
    <name evidence="2" type="ordered locus">RB2501_11157</name>
</gene>
<dbReference type="HOGENOM" id="CLU_199073_0_0_10"/>
<keyword evidence="1" id="KW-0812">Transmembrane</keyword>
<accession>A4CMI8</accession>
<evidence type="ECO:0000313" key="3">
    <source>
        <dbReference type="Proteomes" id="UP000009049"/>
    </source>
</evidence>
<name>A4CMI8_ROBBH</name>
<dbReference type="EMBL" id="CP001712">
    <property type="protein sequence ID" value="EAR14880.1"/>
    <property type="molecule type" value="Genomic_DNA"/>
</dbReference>
<keyword evidence="1" id="KW-0472">Membrane</keyword>
<organism evidence="2 3">
    <name type="scientific">Robiginitalea biformata (strain ATCC BAA-864 / DSM 15991 / KCTC 12146 / HTCC2501)</name>
    <dbReference type="NCBI Taxonomy" id="313596"/>
    <lineage>
        <taxon>Bacteria</taxon>
        <taxon>Pseudomonadati</taxon>
        <taxon>Bacteroidota</taxon>
        <taxon>Flavobacteriia</taxon>
        <taxon>Flavobacteriales</taxon>
        <taxon>Flavobacteriaceae</taxon>
        <taxon>Robiginitalea</taxon>
    </lineage>
</organism>
<dbReference type="KEGG" id="rbi:RB2501_11157"/>
<sequence>MFSPGQMIFASLFFVAFVGVLIVMYRRDRKWLRKQYKGTIWVLLLFISFIILLLLLKYILKN</sequence>
<feature type="transmembrane region" description="Helical" evidence="1">
    <location>
        <begin position="38"/>
        <end position="60"/>
    </location>
</feature>
<evidence type="ECO:0000313" key="2">
    <source>
        <dbReference type="EMBL" id="EAR14880.1"/>
    </source>
</evidence>
<keyword evidence="1" id="KW-1133">Transmembrane helix</keyword>
<evidence type="ECO:0000256" key="1">
    <source>
        <dbReference type="SAM" id="Phobius"/>
    </source>
</evidence>
<feature type="transmembrane region" description="Helical" evidence="1">
    <location>
        <begin position="6"/>
        <end position="26"/>
    </location>
</feature>
<dbReference type="OrthoDB" id="1179726at2"/>